<feature type="transmembrane region" description="Helical" evidence="10">
    <location>
        <begin position="289"/>
        <end position="308"/>
    </location>
</feature>
<dbReference type="PROSITE" id="PS00211">
    <property type="entry name" value="ABC_TRANSPORTER_1"/>
    <property type="match status" value="1"/>
</dbReference>
<keyword evidence="4" id="KW-1003">Cell membrane</keyword>
<dbReference type="PANTHER" id="PTHR24221:SF248">
    <property type="entry name" value="ABC TRANSPORTER TRANSMEMBRANE REGION"/>
    <property type="match status" value="1"/>
</dbReference>
<dbReference type="InterPro" id="IPR003593">
    <property type="entry name" value="AAA+_ATPase"/>
</dbReference>
<dbReference type="FunFam" id="3.40.50.300:FF:000299">
    <property type="entry name" value="ABC transporter ATP-binding protein/permease"/>
    <property type="match status" value="1"/>
</dbReference>
<dbReference type="GO" id="GO:0005524">
    <property type="term" value="F:ATP binding"/>
    <property type="evidence" value="ECO:0007669"/>
    <property type="project" value="UniProtKB-KW"/>
</dbReference>
<feature type="transmembrane region" description="Helical" evidence="10">
    <location>
        <begin position="384"/>
        <end position="413"/>
    </location>
</feature>
<dbReference type="InterPro" id="IPR011527">
    <property type="entry name" value="ABC1_TM_dom"/>
</dbReference>
<dbReference type="NCBIfam" id="TIGR03375">
    <property type="entry name" value="type_I_sec_LssB"/>
    <property type="match status" value="1"/>
</dbReference>
<evidence type="ECO:0000256" key="7">
    <source>
        <dbReference type="ARBA" id="ARBA00022840"/>
    </source>
</evidence>
<evidence type="ECO:0000259" key="11">
    <source>
        <dbReference type="PROSITE" id="PS50893"/>
    </source>
</evidence>
<dbReference type="Gene3D" id="3.40.50.300">
    <property type="entry name" value="P-loop containing nucleotide triphosphate hydrolases"/>
    <property type="match status" value="1"/>
</dbReference>
<evidence type="ECO:0000256" key="9">
    <source>
        <dbReference type="ARBA" id="ARBA00023136"/>
    </source>
</evidence>
<dbReference type="InterPro" id="IPR017750">
    <property type="entry name" value="ATPase_T1SS"/>
</dbReference>
<keyword evidence="5 10" id="KW-0812">Transmembrane</keyword>
<dbReference type="GO" id="GO:0016887">
    <property type="term" value="F:ATP hydrolysis activity"/>
    <property type="evidence" value="ECO:0007669"/>
    <property type="project" value="InterPro"/>
</dbReference>
<evidence type="ECO:0000256" key="10">
    <source>
        <dbReference type="SAM" id="Phobius"/>
    </source>
</evidence>
<protein>
    <submittedName>
        <fullName evidence="13">Type I secretion system permease/ATPase</fullName>
    </submittedName>
</protein>
<evidence type="ECO:0000256" key="1">
    <source>
        <dbReference type="ARBA" id="ARBA00004651"/>
    </source>
</evidence>
<comment type="similarity">
    <text evidence="2">Belongs to the ABC transporter superfamily.</text>
</comment>
<dbReference type="GO" id="GO:0140359">
    <property type="term" value="F:ABC-type transporter activity"/>
    <property type="evidence" value="ECO:0007669"/>
    <property type="project" value="InterPro"/>
</dbReference>
<dbReference type="GO" id="GO:0034040">
    <property type="term" value="F:ATPase-coupled lipid transmembrane transporter activity"/>
    <property type="evidence" value="ECO:0007669"/>
    <property type="project" value="TreeGrafter"/>
</dbReference>
<feature type="domain" description="ABC transmembrane type-1" evidence="12">
    <location>
        <begin position="155"/>
        <end position="433"/>
    </location>
</feature>
<evidence type="ECO:0000256" key="5">
    <source>
        <dbReference type="ARBA" id="ARBA00022692"/>
    </source>
</evidence>
<evidence type="ECO:0000259" key="12">
    <source>
        <dbReference type="PROSITE" id="PS50929"/>
    </source>
</evidence>
<dbReference type="OrthoDB" id="9787557at2"/>
<gene>
    <name evidence="13" type="ORF">GTQ45_05900</name>
</gene>
<dbReference type="PROSITE" id="PS50929">
    <property type="entry name" value="ABC_TM1F"/>
    <property type="match status" value="1"/>
</dbReference>
<keyword evidence="7" id="KW-0067">ATP-binding</keyword>
<evidence type="ECO:0000256" key="3">
    <source>
        <dbReference type="ARBA" id="ARBA00022448"/>
    </source>
</evidence>
<dbReference type="SUPFAM" id="SSF52540">
    <property type="entry name" value="P-loop containing nucleoside triphosphate hydrolases"/>
    <property type="match status" value="1"/>
</dbReference>
<sequence length="713" mass="75382">MPGGAGDSYLPALKAVLRVFGKSADVSAMLAGLPLRGGELTADYLAEAAERADVSAAAYDGTIAAITRTQLPMIVSAVDYGPVALLTRHANGFTAARGPDETFWLPDDTIDAAAPMFRLAPAYYFDQRSELLDLERPHQWFRGSLFANRALYGYAILAGLFVNLAAIAISLFTMAVYDRVIPNNALSSLVALLIGIIVIVLTDAGMRMVRGYLVDAAGRRFDVSVGARIFRQLLAMRGATRPQSAGTLANSVRDFETVREFFTSATLVTLGDVPFVLLFLGIIFWIGGWLVLVPLAAICVLVGAGLLLQTPIHTAVAQAHREAAHKSAFLHEAMAGIDTIKAVNAQAWARRHWEAIIARNAETSLVSRQWTSFSGSLSSAVMNFVTIGTVALGAVLVAEGLITSGALIAAVILAGRTIQPFVQVAGLMARWQQTRLAVESLDVFMTAPGEEKSGQLQHVAAKGALSFRNVTFSYPPAADDVPPQTALEGVSFEIEAGSCVAILGRVGSGKSTALRLALNLDEPQSGHVLLDGVDVRQYHPAALRAAIGYAGQEAVLFHGTIRDNILAARPGVSDAELLAAARTAGLDDLLSRSVTGLQTPVGERGGRLSGGERQAVSLARALAGQPPVLLLDEPTSAMDNTTEQRVIAGLAEARRGLTTLIVTHKPALLPLASRIIVLDQGKVAMDGPRDAVLARLTGKPPQQALNVVTQTAH</sequence>
<dbReference type="GeneID" id="300655275"/>
<dbReference type="CDD" id="cd18587">
    <property type="entry name" value="ABC_6TM_LapB_like"/>
    <property type="match status" value="1"/>
</dbReference>
<proteinExistence type="inferred from homology"/>
<dbReference type="SMART" id="SM00382">
    <property type="entry name" value="AAA"/>
    <property type="match status" value="1"/>
</dbReference>
<comment type="caution">
    <text evidence="13">The sequence shown here is derived from an EMBL/GenBank/DDBJ whole genome shotgun (WGS) entry which is preliminary data.</text>
</comment>
<feature type="transmembrane region" description="Helical" evidence="10">
    <location>
        <begin position="185"/>
        <end position="202"/>
    </location>
</feature>
<keyword evidence="14" id="KW-1185">Reference proteome</keyword>
<name>A0A845QA79_9HYPH</name>
<keyword evidence="3" id="KW-0813">Transport</keyword>
<dbReference type="Gene3D" id="3.90.70.10">
    <property type="entry name" value="Cysteine proteinases"/>
    <property type="match status" value="1"/>
</dbReference>
<evidence type="ECO:0000313" key="13">
    <source>
        <dbReference type="EMBL" id="NBG95259.1"/>
    </source>
</evidence>
<dbReference type="Pfam" id="PF00664">
    <property type="entry name" value="ABC_membrane"/>
    <property type="match status" value="1"/>
</dbReference>
<keyword evidence="8 10" id="KW-1133">Transmembrane helix</keyword>
<accession>A0A845QA79</accession>
<dbReference type="InterPro" id="IPR003439">
    <property type="entry name" value="ABC_transporter-like_ATP-bd"/>
</dbReference>
<dbReference type="InterPro" id="IPR027417">
    <property type="entry name" value="P-loop_NTPase"/>
</dbReference>
<keyword evidence="9 10" id="KW-0472">Membrane</keyword>
<dbReference type="RefSeq" id="WP_160587280.1">
    <property type="nucleotide sequence ID" value="NZ_BMHN01000001.1"/>
</dbReference>
<feature type="domain" description="ABC transporter" evidence="11">
    <location>
        <begin position="465"/>
        <end position="705"/>
    </location>
</feature>
<reference evidence="13 14" key="1">
    <citation type="journal article" date="2016" name="Int. J. Syst. Evol. Microbiol.">
        <title>Pyruvatibacter mobilis gen. nov., sp. nov., a marine bacterium from the culture broth of Picochlorum sp. 122.</title>
        <authorList>
            <person name="Wang G."/>
            <person name="Tang M."/>
            <person name="Wu H."/>
            <person name="Dai S."/>
            <person name="Li T."/>
            <person name="Chen C."/>
            <person name="He H."/>
            <person name="Fan J."/>
            <person name="Xiang W."/>
            <person name="Li X."/>
        </authorList>
    </citation>
    <scope>NUCLEOTIDE SEQUENCE [LARGE SCALE GENOMIC DNA]</scope>
    <source>
        <strain evidence="13 14">GYP-11</strain>
    </source>
</reference>
<dbReference type="InterPro" id="IPR039421">
    <property type="entry name" value="Type_1_exporter"/>
</dbReference>
<dbReference type="PANTHER" id="PTHR24221">
    <property type="entry name" value="ATP-BINDING CASSETTE SUB-FAMILY B"/>
    <property type="match status" value="1"/>
</dbReference>
<evidence type="ECO:0000256" key="2">
    <source>
        <dbReference type="ARBA" id="ARBA00005417"/>
    </source>
</evidence>
<dbReference type="EMBL" id="WXYQ01000005">
    <property type="protein sequence ID" value="NBG95259.1"/>
    <property type="molecule type" value="Genomic_DNA"/>
</dbReference>
<evidence type="ECO:0000256" key="4">
    <source>
        <dbReference type="ARBA" id="ARBA00022475"/>
    </source>
</evidence>
<comment type="subcellular location">
    <subcellularLocation>
        <location evidence="1">Cell membrane</location>
        <topology evidence="1">Multi-pass membrane protein</topology>
    </subcellularLocation>
</comment>
<dbReference type="Proteomes" id="UP000470384">
    <property type="component" value="Unassembled WGS sequence"/>
</dbReference>
<dbReference type="Pfam" id="PF00005">
    <property type="entry name" value="ABC_tran"/>
    <property type="match status" value="1"/>
</dbReference>
<evidence type="ECO:0000313" key="14">
    <source>
        <dbReference type="Proteomes" id="UP000470384"/>
    </source>
</evidence>
<evidence type="ECO:0000256" key="6">
    <source>
        <dbReference type="ARBA" id="ARBA00022741"/>
    </source>
</evidence>
<dbReference type="AlphaFoldDB" id="A0A845QA79"/>
<dbReference type="InterPro" id="IPR017871">
    <property type="entry name" value="ABC_transporter-like_CS"/>
</dbReference>
<dbReference type="Gene3D" id="1.20.1560.10">
    <property type="entry name" value="ABC transporter type 1, transmembrane domain"/>
    <property type="match status" value="1"/>
</dbReference>
<organism evidence="13 14">
    <name type="scientific">Pyruvatibacter mobilis</name>
    <dbReference type="NCBI Taxonomy" id="1712261"/>
    <lineage>
        <taxon>Bacteria</taxon>
        <taxon>Pseudomonadati</taxon>
        <taxon>Pseudomonadota</taxon>
        <taxon>Alphaproteobacteria</taxon>
        <taxon>Hyphomicrobiales</taxon>
        <taxon>Parvibaculaceae</taxon>
        <taxon>Pyruvatibacter</taxon>
    </lineage>
</organism>
<dbReference type="SUPFAM" id="SSF90123">
    <property type="entry name" value="ABC transporter transmembrane region"/>
    <property type="match status" value="1"/>
</dbReference>
<dbReference type="GO" id="GO:0005886">
    <property type="term" value="C:plasma membrane"/>
    <property type="evidence" value="ECO:0007669"/>
    <property type="project" value="UniProtKB-SubCell"/>
</dbReference>
<dbReference type="InterPro" id="IPR036640">
    <property type="entry name" value="ABC1_TM_sf"/>
</dbReference>
<keyword evidence="6" id="KW-0547">Nucleotide-binding</keyword>
<feature type="transmembrane region" description="Helical" evidence="10">
    <location>
        <begin position="151"/>
        <end position="173"/>
    </location>
</feature>
<evidence type="ECO:0000256" key="8">
    <source>
        <dbReference type="ARBA" id="ARBA00022989"/>
    </source>
</evidence>
<dbReference type="PROSITE" id="PS50893">
    <property type="entry name" value="ABC_TRANSPORTER_2"/>
    <property type="match status" value="1"/>
</dbReference>